<keyword evidence="2" id="KW-1185">Reference proteome</keyword>
<comment type="caution">
    <text evidence="1">The sequence shown here is derived from an EMBL/GenBank/DDBJ whole genome shotgun (WGS) entry which is preliminary data.</text>
</comment>
<evidence type="ECO:0000313" key="1">
    <source>
        <dbReference type="EMBL" id="EEO28379.1"/>
    </source>
</evidence>
<reference evidence="1" key="1">
    <citation type="submission" date="2011-10" db="EMBL/GenBank/DDBJ databases">
        <title>The Genome Sequence of Oxalobacter formigenes HOxBLS.</title>
        <authorList>
            <consortium name="The Broad Institute Genome Sequencing Platform"/>
            <person name="Earl A."/>
            <person name="Ward D."/>
            <person name="Feldgarden M."/>
            <person name="Gevers D."/>
            <person name="Allison M.J."/>
            <person name="Humphrey S."/>
            <person name="Young S.K."/>
            <person name="Zeng Q."/>
            <person name="Gargeya S."/>
            <person name="Fitzgerald M."/>
            <person name="Haas B."/>
            <person name="Abouelleil A."/>
            <person name="Alvarado L."/>
            <person name="Arachchi H.M."/>
            <person name="Berlin A."/>
            <person name="Brown A."/>
            <person name="Chapman S.B."/>
            <person name="Chen Z."/>
            <person name="Dunbar C."/>
            <person name="Freedman E."/>
            <person name="Gearin G."/>
            <person name="Goldberg J."/>
            <person name="Griggs A."/>
            <person name="Gujja S."/>
            <person name="Heiman D."/>
            <person name="Howarth C."/>
            <person name="Larson L."/>
            <person name="Lui A."/>
            <person name="MacDonald P.J.P."/>
            <person name="Montmayeur A."/>
            <person name="Murphy C."/>
            <person name="Neiman D."/>
            <person name="Pearson M."/>
            <person name="Priest M."/>
            <person name="Roberts A."/>
            <person name="Saif S."/>
            <person name="Shea T."/>
            <person name="Shenoy N."/>
            <person name="Sisk P."/>
            <person name="Stolte C."/>
            <person name="Sykes S."/>
            <person name="Wortman J."/>
            <person name="Nusbaum C."/>
            <person name="Birren B."/>
        </authorList>
    </citation>
    <scope>NUCLEOTIDE SEQUENCE [LARGE SCALE GENOMIC DNA]</scope>
    <source>
        <strain evidence="1">HOxBLS</strain>
    </source>
</reference>
<proteinExistence type="predicted"/>
<dbReference type="AlphaFoldDB" id="C3X593"/>
<protein>
    <recommendedName>
        <fullName evidence="3">UDP-N-acetylmuramate--alanine ligase</fullName>
    </recommendedName>
</protein>
<name>C3X593_9BURK</name>
<evidence type="ECO:0008006" key="3">
    <source>
        <dbReference type="Google" id="ProtNLM"/>
    </source>
</evidence>
<dbReference type="EMBL" id="ACDP02000002">
    <property type="protein sequence ID" value="EEO28379.1"/>
    <property type="molecule type" value="Genomic_DNA"/>
</dbReference>
<dbReference type="HOGENOM" id="CLU_086367_0_0_4"/>
<dbReference type="RefSeq" id="WP_005878018.1">
    <property type="nucleotide sequence ID" value="NZ_CABMNL010000001.1"/>
</dbReference>
<evidence type="ECO:0000313" key="2">
    <source>
        <dbReference type="Proteomes" id="UP000003973"/>
    </source>
</evidence>
<dbReference type="eggNOG" id="ENOG502Z9TC">
    <property type="taxonomic scope" value="Bacteria"/>
</dbReference>
<sequence>MTSYRFHDIANLRQEIAIAAARMIAEEGTSYDVAKRKAARLVLGNTRVTGEILPDNPTIENEVRLYNELFLADTQPARLRHLRMLSLQLMKKLEKFNPYITGAVMKGTGGEHSEIHLQLFTENVKEVEIFLLNQDINFNVSESPHFRGKSHAIETIHFLWCDEMVHVTVYDLDDIRRPNKFFGAHNERANLNELQELIDESGKIIGNKF</sequence>
<gene>
    <name evidence="1" type="ORF">OFAG_01532</name>
</gene>
<accession>C3X593</accession>
<organism evidence="1 2">
    <name type="scientific">Oxalobacter paraformigenes</name>
    <dbReference type="NCBI Taxonomy" id="556268"/>
    <lineage>
        <taxon>Bacteria</taxon>
        <taxon>Pseudomonadati</taxon>
        <taxon>Pseudomonadota</taxon>
        <taxon>Betaproteobacteria</taxon>
        <taxon>Burkholderiales</taxon>
        <taxon>Oxalobacteraceae</taxon>
        <taxon>Oxalobacter</taxon>
    </lineage>
</organism>
<dbReference type="Proteomes" id="UP000003973">
    <property type="component" value="Unassembled WGS sequence"/>
</dbReference>